<dbReference type="AlphaFoldDB" id="A0A0F9XAN0"/>
<proteinExistence type="predicted"/>
<name>A0A0F9XAN0_9ZZZZ</name>
<sequence>MSNFLSTPVLSAQQKAKTLGIPVLSRSQYLEVAASLFGYKQYKLMKPSLPGIENALKRAEAALILDVGSANRRAYRLLGDDHANFKAAKQNVELLVDELRSLPAGPLYMSEDDFYLDHVQPFYEAHFLSQLNTNPQVSAEHDKVREHCSRVEYQDSDFIKPVWVSREVWEVSLGVSIEAPKRTGTHNESDEYLLAWCEAQFQKLDRAIVSTRIHFLDARAQATRFYNTTSFGERIL</sequence>
<accession>A0A0F9XAN0</accession>
<comment type="caution">
    <text evidence="1">The sequence shown here is derived from an EMBL/GenBank/DDBJ whole genome shotgun (WGS) entry which is preliminary data.</text>
</comment>
<evidence type="ECO:0000313" key="1">
    <source>
        <dbReference type="EMBL" id="KKN96126.1"/>
    </source>
</evidence>
<protein>
    <submittedName>
        <fullName evidence="1">Uncharacterized protein</fullName>
    </submittedName>
</protein>
<dbReference type="EMBL" id="LAZR01000066">
    <property type="protein sequence ID" value="KKN96126.1"/>
    <property type="molecule type" value="Genomic_DNA"/>
</dbReference>
<organism evidence="1">
    <name type="scientific">marine sediment metagenome</name>
    <dbReference type="NCBI Taxonomy" id="412755"/>
    <lineage>
        <taxon>unclassified sequences</taxon>
        <taxon>metagenomes</taxon>
        <taxon>ecological metagenomes</taxon>
    </lineage>
</organism>
<gene>
    <name evidence="1" type="ORF">LCGC14_0170550</name>
</gene>
<reference evidence="1" key="1">
    <citation type="journal article" date="2015" name="Nature">
        <title>Complex archaea that bridge the gap between prokaryotes and eukaryotes.</title>
        <authorList>
            <person name="Spang A."/>
            <person name="Saw J.H."/>
            <person name="Jorgensen S.L."/>
            <person name="Zaremba-Niedzwiedzka K."/>
            <person name="Martijn J."/>
            <person name="Lind A.E."/>
            <person name="van Eijk R."/>
            <person name="Schleper C."/>
            <person name="Guy L."/>
            <person name="Ettema T.J."/>
        </authorList>
    </citation>
    <scope>NUCLEOTIDE SEQUENCE</scope>
</reference>